<dbReference type="Gene3D" id="2.70.160.11">
    <property type="entry name" value="Hnrnp arginine n-methyltransferase1"/>
    <property type="match status" value="1"/>
</dbReference>
<dbReference type="InterPro" id="IPR029063">
    <property type="entry name" value="SAM-dependent_MTases_sf"/>
</dbReference>
<dbReference type="PROSITE" id="PS51678">
    <property type="entry name" value="SAM_MT_PRMT"/>
    <property type="match status" value="1"/>
</dbReference>
<organism evidence="7">
    <name type="scientific">Triatoma infestans</name>
    <name type="common">Assassin bug</name>
    <dbReference type="NCBI Taxonomy" id="30076"/>
    <lineage>
        <taxon>Eukaryota</taxon>
        <taxon>Metazoa</taxon>
        <taxon>Ecdysozoa</taxon>
        <taxon>Arthropoda</taxon>
        <taxon>Hexapoda</taxon>
        <taxon>Insecta</taxon>
        <taxon>Pterygota</taxon>
        <taxon>Neoptera</taxon>
        <taxon>Paraneoptera</taxon>
        <taxon>Hemiptera</taxon>
        <taxon>Heteroptera</taxon>
        <taxon>Panheteroptera</taxon>
        <taxon>Cimicomorpha</taxon>
        <taxon>Reduviidae</taxon>
        <taxon>Triatominae</taxon>
        <taxon>Triatoma</taxon>
    </lineage>
</organism>
<name>A0A023EZQ5_TRIIF</name>
<evidence type="ECO:0000256" key="2">
    <source>
        <dbReference type="ARBA" id="ARBA00022679"/>
    </source>
</evidence>
<dbReference type="GO" id="GO:0032259">
    <property type="term" value="P:methylation"/>
    <property type="evidence" value="ECO:0007669"/>
    <property type="project" value="UniProtKB-KW"/>
</dbReference>
<keyword evidence="3 4" id="KW-0949">S-adenosyl-L-methionine</keyword>
<dbReference type="InterPro" id="IPR006342">
    <property type="entry name" value="FkbM_mtfrase"/>
</dbReference>
<evidence type="ECO:0000259" key="6">
    <source>
        <dbReference type="Pfam" id="PF22528"/>
    </source>
</evidence>
<dbReference type="InterPro" id="IPR055135">
    <property type="entry name" value="PRMT_dom"/>
</dbReference>
<dbReference type="EMBL" id="GBBI01003974">
    <property type="protein sequence ID" value="JAC14738.1"/>
    <property type="molecule type" value="mRNA"/>
</dbReference>
<dbReference type="Pfam" id="PF22528">
    <property type="entry name" value="PRMT_C"/>
    <property type="match status" value="1"/>
</dbReference>
<evidence type="ECO:0000256" key="3">
    <source>
        <dbReference type="ARBA" id="ARBA00022691"/>
    </source>
</evidence>
<evidence type="ECO:0000256" key="4">
    <source>
        <dbReference type="PROSITE-ProRule" id="PRU01015"/>
    </source>
</evidence>
<dbReference type="NCBIfam" id="TIGR01444">
    <property type="entry name" value="fkbM_fam"/>
    <property type="match status" value="1"/>
</dbReference>
<dbReference type="InterPro" id="IPR056743">
    <property type="entry name" value="TRM5-TYW2-like_MTfase"/>
</dbReference>
<accession>A0A023EZQ5</accession>
<protein>
    <submittedName>
        <fullName evidence="7">Protein arginine n-methyltransferase prmt1</fullName>
    </submittedName>
</protein>
<dbReference type="GO" id="GO:0035241">
    <property type="term" value="F:protein-arginine omega-N monomethyltransferase activity"/>
    <property type="evidence" value="ECO:0007669"/>
    <property type="project" value="TreeGrafter"/>
</dbReference>
<dbReference type="GO" id="GO:0005634">
    <property type="term" value="C:nucleus"/>
    <property type="evidence" value="ECO:0007669"/>
    <property type="project" value="TreeGrafter"/>
</dbReference>
<dbReference type="PANTHER" id="PTHR11006:SF122">
    <property type="entry name" value="ARGININE METHYLTRANSFERASE 8"/>
    <property type="match status" value="1"/>
</dbReference>
<reference evidence="7" key="1">
    <citation type="journal article" date="2014" name="PLoS Negl. Trop. Dis.">
        <title>An updated insight into the Sialotranscriptome of Triatoma infestans: developmental stage and geographic variations.</title>
        <authorList>
            <person name="Schwarz A."/>
            <person name="Medrano-Mercado N."/>
            <person name="Schaub G.A."/>
            <person name="Struchiner C.J."/>
            <person name="Bargues M.D."/>
            <person name="Levy M.Z."/>
            <person name="Ribeiro J.M."/>
        </authorList>
    </citation>
    <scope>NUCLEOTIDE SEQUENCE</scope>
    <source>
        <strain evidence="7">Chile</strain>
        <tissue evidence="7">Salivary glands</tissue>
    </source>
</reference>
<dbReference type="PANTHER" id="PTHR11006">
    <property type="entry name" value="PROTEIN ARGININE N-METHYLTRANSFERASE"/>
    <property type="match status" value="1"/>
</dbReference>
<dbReference type="CDD" id="cd02440">
    <property type="entry name" value="AdoMet_MTases"/>
    <property type="match status" value="1"/>
</dbReference>
<evidence type="ECO:0000313" key="7">
    <source>
        <dbReference type="EMBL" id="JAC14738.1"/>
    </source>
</evidence>
<dbReference type="GO" id="GO:0042054">
    <property type="term" value="F:histone methyltransferase activity"/>
    <property type="evidence" value="ECO:0007669"/>
    <property type="project" value="TreeGrafter"/>
</dbReference>
<dbReference type="InterPro" id="IPR025799">
    <property type="entry name" value="Arg_MeTrfase"/>
</dbReference>
<keyword evidence="2 4" id="KW-0808">Transferase</keyword>
<keyword evidence="1 4" id="KW-0489">Methyltransferase</keyword>
<feature type="domain" description="Protein arginine N-methyltransferase" evidence="6">
    <location>
        <begin position="151"/>
        <end position="303"/>
    </location>
</feature>
<dbReference type="Pfam" id="PF02475">
    <property type="entry name" value="TRM5-TYW2_MTfase"/>
    <property type="match status" value="1"/>
</dbReference>
<dbReference type="AlphaFoldDB" id="A0A023EZQ5"/>
<feature type="non-terminal residue" evidence="7">
    <location>
        <position position="1"/>
    </location>
</feature>
<proteinExistence type="evidence at transcript level"/>
<dbReference type="SUPFAM" id="SSF53335">
    <property type="entry name" value="S-adenosyl-L-methionine-dependent methyltransferases"/>
    <property type="match status" value="1"/>
</dbReference>
<feature type="domain" description="TRM5/TYW2-like methyltransferase" evidence="5">
    <location>
        <begin position="44"/>
        <end position="136"/>
    </location>
</feature>
<dbReference type="GO" id="GO:0035242">
    <property type="term" value="F:protein-arginine omega-N asymmetric methyltransferase activity"/>
    <property type="evidence" value="ECO:0007669"/>
    <property type="project" value="TreeGrafter"/>
</dbReference>
<dbReference type="Gene3D" id="3.40.50.150">
    <property type="entry name" value="Vaccinia Virus protein VP39"/>
    <property type="match status" value="1"/>
</dbReference>
<dbReference type="FunFam" id="3.40.50.150:FF:000016">
    <property type="entry name" value="Protein arginine N-methyltransferase 6"/>
    <property type="match status" value="1"/>
</dbReference>
<evidence type="ECO:0000256" key="1">
    <source>
        <dbReference type="ARBA" id="ARBA00022603"/>
    </source>
</evidence>
<evidence type="ECO:0000259" key="5">
    <source>
        <dbReference type="Pfam" id="PF02475"/>
    </source>
</evidence>
<sequence length="349" mass="39146">ITMDEQELNSYFSSYGDLNVHKVMLTDVPRIDAYYNAIQKNKKKIENKIVMDVGAGTGILSIFCAKAGAKKVYAVEASPKLIPILKEVIKDNGCEEVIEVVYGDVESIEVSENVDVLISEWMGHYLLHESMLDSVINARRFLSSESVILPHKATIYVALCDLPQLTSQWSNVKGVNLEAATGLYRKEATSYMHVENISYESLMSLPKELCSFDVTRVSHDDIQNNVLRTVMVANKNGTVEGINIWWDVEFPENVVLSTSPFSSKTHWKQTIILFPKPLLVTSGTPIACEVSINKQDQRVFTISLSLYDAEEEDHDIPCSCYMDKCKVASEYYLNSAVQIKEEPPSPPSE</sequence>